<keyword evidence="7 8" id="KW-0472">Membrane</keyword>
<evidence type="ECO:0000256" key="4">
    <source>
        <dbReference type="ARBA" id="ARBA00022475"/>
    </source>
</evidence>
<feature type="transmembrane region" description="Helical" evidence="8">
    <location>
        <begin position="255"/>
        <end position="276"/>
    </location>
</feature>
<dbReference type="Proteomes" id="UP000272238">
    <property type="component" value="Unassembled WGS sequence"/>
</dbReference>
<keyword evidence="11" id="KW-1185">Reference proteome</keyword>
<feature type="transmembrane region" description="Helical" evidence="8">
    <location>
        <begin position="216"/>
        <end position="243"/>
    </location>
</feature>
<evidence type="ECO:0000259" key="9">
    <source>
        <dbReference type="PROSITE" id="PS51012"/>
    </source>
</evidence>
<accession>A0A494YUF0</accession>
<feature type="domain" description="ABC transmembrane type-2" evidence="9">
    <location>
        <begin position="137"/>
        <end position="365"/>
    </location>
</feature>
<keyword evidence="4" id="KW-1003">Cell membrane</keyword>
<evidence type="ECO:0000256" key="6">
    <source>
        <dbReference type="ARBA" id="ARBA00022989"/>
    </source>
</evidence>
<dbReference type="EMBL" id="RBZN01000056">
    <property type="protein sequence ID" value="RKQ13766.1"/>
    <property type="molecule type" value="Genomic_DNA"/>
</dbReference>
<dbReference type="GO" id="GO:0005886">
    <property type="term" value="C:plasma membrane"/>
    <property type="evidence" value="ECO:0007669"/>
    <property type="project" value="UniProtKB-SubCell"/>
</dbReference>
<evidence type="ECO:0000256" key="5">
    <source>
        <dbReference type="ARBA" id="ARBA00022692"/>
    </source>
</evidence>
<dbReference type="InterPro" id="IPR051449">
    <property type="entry name" value="ABC-2_transporter_component"/>
</dbReference>
<dbReference type="InterPro" id="IPR047817">
    <property type="entry name" value="ABC2_TM_bact-type"/>
</dbReference>
<comment type="similarity">
    <text evidence="2">Belongs to the ABC-2 integral membrane protein family.</text>
</comment>
<keyword evidence="3" id="KW-0813">Transport</keyword>
<dbReference type="AlphaFoldDB" id="A0A494YUF0"/>
<evidence type="ECO:0000256" key="2">
    <source>
        <dbReference type="ARBA" id="ARBA00007783"/>
    </source>
</evidence>
<proteinExistence type="inferred from homology"/>
<dbReference type="InterPro" id="IPR013525">
    <property type="entry name" value="ABC2_TM"/>
</dbReference>
<evidence type="ECO:0000313" key="10">
    <source>
        <dbReference type="EMBL" id="RKQ13766.1"/>
    </source>
</evidence>
<comment type="caution">
    <text evidence="10">The sequence shown here is derived from an EMBL/GenBank/DDBJ whole genome shotgun (WGS) entry which is preliminary data.</text>
</comment>
<dbReference type="PANTHER" id="PTHR30294:SF29">
    <property type="entry name" value="MULTIDRUG ABC TRANSPORTER PERMEASE YBHS-RELATED"/>
    <property type="match status" value="1"/>
</dbReference>
<keyword evidence="6 8" id="KW-1133">Transmembrane helix</keyword>
<evidence type="ECO:0000256" key="1">
    <source>
        <dbReference type="ARBA" id="ARBA00004651"/>
    </source>
</evidence>
<comment type="subcellular location">
    <subcellularLocation>
        <location evidence="1">Cell membrane</location>
        <topology evidence="1">Multi-pass membrane protein</topology>
    </subcellularLocation>
</comment>
<dbReference type="PROSITE" id="PS51012">
    <property type="entry name" value="ABC_TM2"/>
    <property type="match status" value="1"/>
</dbReference>
<evidence type="ECO:0000256" key="3">
    <source>
        <dbReference type="ARBA" id="ARBA00022448"/>
    </source>
</evidence>
<feature type="transmembrane region" description="Helical" evidence="8">
    <location>
        <begin position="340"/>
        <end position="362"/>
    </location>
</feature>
<dbReference type="OrthoDB" id="266913at2"/>
<feature type="transmembrane region" description="Helical" evidence="8">
    <location>
        <begin position="282"/>
        <end position="303"/>
    </location>
</feature>
<protein>
    <submittedName>
        <fullName evidence="10">ABC transporter permease</fullName>
    </submittedName>
</protein>
<feature type="transmembrane region" description="Helical" evidence="8">
    <location>
        <begin position="175"/>
        <end position="196"/>
    </location>
</feature>
<dbReference type="Pfam" id="PF12698">
    <property type="entry name" value="ABC2_membrane_3"/>
    <property type="match status" value="1"/>
</dbReference>
<organism evidence="10 11">
    <name type="scientific">Ureibacillus endophyticus</name>
    <dbReference type="NCBI Taxonomy" id="1978490"/>
    <lineage>
        <taxon>Bacteria</taxon>
        <taxon>Bacillati</taxon>
        <taxon>Bacillota</taxon>
        <taxon>Bacilli</taxon>
        <taxon>Bacillales</taxon>
        <taxon>Caryophanaceae</taxon>
        <taxon>Ureibacillus</taxon>
    </lineage>
</organism>
<dbReference type="GO" id="GO:0140359">
    <property type="term" value="F:ABC-type transporter activity"/>
    <property type="evidence" value="ECO:0007669"/>
    <property type="project" value="InterPro"/>
</dbReference>
<evidence type="ECO:0000256" key="7">
    <source>
        <dbReference type="ARBA" id="ARBA00023136"/>
    </source>
</evidence>
<dbReference type="RefSeq" id="WP_121215698.1">
    <property type="nucleotide sequence ID" value="NZ_JBBYAI010000001.1"/>
</dbReference>
<gene>
    <name evidence="10" type="ORF">D8M03_15340</name>
</gene>
<evidence type="ECO:0000313" key="11">
    <source>
        <dbReference type="Proteomes" id="UP000272238"/>
    </source>
</evidence>
<reference evidence="10 11" key="1">
    <citation type="journal article" date="2016" name="Antonie Van Leeuwenhoek">
        <title>Lysinibacillus endophyticus sp. nov., an indole-3-acetic acid producing endophytic bacterium isolated from corn root (Zea mays cv. Xinken-5).</title>
        <authorList>
            <person name="Yu J."/>
            <person name="Guan X."/>
            <person name="Liu C."/>
            <person name="Xiang W."/>
            <person name="Yu Z."/>
            <person name="Liu X."/>
            <person name="Wang G."/>
        </authorList>
    </citation>
    <scope>NUCLEOTIDE SEQUENCE [LARGE SCALE GENOMIC DNA]</scope>
    <source>
        <strain evidence="10 11">DSM 100506</strain>
    </source>
</reference>
<keyword evidence="5 8" id="KW-0812">Transmembrane</keyword>
<evidence type="ECO:0000256" key="8">
    <source>
        <dbReference type="SAM" id="Phobius"/>
    </source>
</evidence>
<sequence length="368" mass="41038">MMDILKTKFILLKREPVSFIVITVIICLFAYILGLGQQSKLPIAVYSSLDEKLTETLLLELKKMPDVDYTLYDEEEALKLVEEGDVELAVHLQSNRFDLITSPNFLNAPLFQSEISTIYREVMQNETILNTYPVEQQGNVQSILEDANNNPSFIVEYANFSNDGDFIYDAKLHSLFGFTLFMVIYTIANGVNHIVMERRNYIWSRLIVSSIGKTQIYTANLIYSFLLGYLQVILVLSIFHFGVGVDFYGGFLKTLIAIIPYLLCIVALAIFVASIVNTPGKFNAIIAVIAVPFAMLGGAYWPIDIVTSKIILALSYISPITYGMEILNGVTIYSGSIAELAQPLGILLFMSVVLMGIGINVLEKKGQS</sequence>
<feature type="transmembrane region" description="Helical" evidence="8">
    <location>
        <begin position="16"/>
        <end position="34"/>
    </location>
</feature>
<dbReference type="PANTHER" id="PTHR30294">
    <property type="entry name" value="MEMBRANE COMPONENT OF ABC TRANSPORTER YHHJ-RELATED"/>
    <property type="match status" value="1"/>
</dbReference>
<name>A0A494YUF0_9BACL</name>